<accession>A0A1F4XL03</accession>
<sequence length="356" mass="40591">MRKIAIYYNDDYSRGWSFSSRRKSLQDLHDRVVDLTGEVILLKPLRFSGKDVADVRANVMRQLSHDLDIHRDMARITFFGDGGTGVFLHAMQQIIKVKNKQRYPIFIAPGGTMNLLSGHVNKQQGRALVRYLKAFDDEQDITRVHIRNLSLIRERTSFHSQSEDYPWVCFAGGGMDAYLLNIFESLPRNYSVPWKVTKTAQEVFIDVIRHGHEMSCHGAVALPTWGIIKFPERYDSLSKDYFHCVTMKPRRGVEAVLDTFACNLAGLHPEILNVLWQELPPESTGVRLVDDMLNAAYSMQPQVASEWTTPIPTINNKVFFHVDGFPMQSEVASDEKVSLQFSTPAGESIPVFTLRR</sequence>
<protein>
    <submittedName>
        <fullName evidence="1">Uncharacterized protein</fullName>
    </submittedName>
</protein>
<evidence type="ECO:0000313" key="1">
    <source>
        <dbReference type="EMBL" id="OGC82392.1"/>
    </source>
</evidence>
<comment type="caution">
    <text evidence="1">The sequence shown here is derived from an EMBL/GenBank/DDBJ whole genome shotgun (WGS) entry which is preliminary data.</text>
</comment>
<organism evidence="1 2">
    <name type="scientific">Candidatus Abawacabacteria bacterium RBG_16_42_10</name>
    <dbReference type="NCBI Taxonomy" id="1817814"/>
    <lineage>
        <taxon>Bacteria</taxon>
        <taxon>Candidatus Abawacaibacteriota</taxon>
    </lineage>
</organism>
<name>A0A1F4XL03_9BACT</name>
<dbReference type="STRING" id="1817814.A2V81_02620"/>
<reference evidence="1 2" key="1">
    <citation type="journal article" date="2016" name="Nat. Commun.">
        <title>Thousands of microbial genomes shed light on interconnected biogeochemical processes in an aquifer system.</title>
        <authorList>
            <person name="Anantharaman K."/>
            <person name="Brown C.T."/>
            <person name="Hug L.A."/>
            <person name="Sharon I."/>
            <person name="Castelle C.J."/>
            <person name="Probst A.J."/>
            <person name="Thomas B.C."/>
            <person name="Singh A."/>
            <person name="Wilkins M.J."/>
            <person name="Karaoz U."/>
            <person name="Brodie E.L."/>
            <person name="Williams K.H."/>
            <person name="Hubbard S.S."/>
            <person name="Banfield J.F."/>
        </authorList>
    </citation>
    <scope>NUCLEOTIDE SEQUENCE [LARGE SCALE GENOMIC DNA]</scope>
</reference>
<dbReference type="Proteomes" id="UP000177614">
    <property type="component" value="Unassembled WGS sequence"/>
</dbReference>
<dbReference type="EMBL" id="MEWR01000008">
    <property type="protein sequence ID" value="OGC82392.1"/>
    <property type="molecule type" value="Genomic_DNA"/>
</dbReference>
<dbReference type="SUPFAM" id="SSF111331">
    <property type="entry name" value="NAD kinase/diacylglycerol kinase-like"/>
    <property type="match status" value="1"/>
</dbReference>
<evidence type="ECO:0000313" key="2">
    <source>
        <dbReference type="Proteomes" id="UP000177614"/>
    </source>
</evidence>
<gene>
    <name evidence="1" type="ORF">A2V81_02620</name>
</gene>
<dbReference type="InterPro" id="IPR016064">
    <property type="entry name" value="NAD/diacylglycerol_kinase_sf"/>
</dbReference>
<dbReference type="AlphaFoldDB" id="A0A1F4XL03"/>
<proteinExistence type="predicted"/>